<reference evidence="2 3" key="1">
    <citation type="journal article" date="2019" name="Nat. Med.">
        <title>A library of human gut bacterial isolates paired with longitudinal multiomics data enables mechanistic microbiome research.</title>
        <authorList>
            <person name="Poyet M."/>
            <person name="Groussin M."/>
            <person name="Gibbons S.M."/>
            <person name="Avila-Pacheco J."/>
            <person name="Jiang X."/>
            <person name="Kearney S.M."/>
            <person name="Perrotta A.R."/>
            <person name="Berdy B."/>
            <person name="Zhao S."/>
            <person name="Lieberman T.D."/>
            <person name="Swanson P.K."/>
            <person name="Smith M."/>
            <person name="Roesemann S."/>
            <person name="Alexander J.E."/>
            <person name="Rich S.A."/>
            <person name="Livny J."/>
            <person name="Vlamakis H."/>
            <person name="Clish C."/>
            <person name="Bullock K."/>
            <person name="Deik A."/>
            <person name="Scott J."/>
            <person name="Pierce K.A."/>
            <person name="Xavier R.J."/>
            <person name="Alm E.J."/>
        </authorList>
    </citation>
    <scope>NUCLEOTIDE SEQUENCE [LARGE SCALE GENOMIC DNA]</scope>
    <source>
        <strain evidence="2 3">BIOML-A1</strain>
    </source>
</reference>
<organism evidence="2 3">
    <name type="scientific">Blautia massiliensis</name>
    <name type="common">ex Durand et al. 2017</name>
    <dbReference type="NCBI Taxonomy" id="1737424"/>
    <lineage>
        <taxon>Bacteria</taxon>
        <taxon>Bacillati</taxon>
        <taxon>Bacillota</taxon>
        <taxon>Clostridia</taxon>
        <taxon>Lachnospirales</taxon>
        <taxon>Lachnospiraceae</taxon>
        <taxon>Blautia</taxon>
    </lineage>
</organism>
<evidence type="ECO:0000313" key="2">
    <source>
        <dbReference type="EMBL" id="MZL77047.1"/>
    </source>
</evidence>
<evidence type="ECO:0000259" key="1">
    <source>
        <dbReference type="Pfam" id="PF04991"/>
    </source>
</evidence>
<protein>
    <recommendedName>
        <fullName evidence="1">LicD/FKTN/FKRP nucleotidyltransferase domain-containing protein</fullName>
    </recommendedName>
</protein>
<dbReference type="PANTHER" id="PTHR43404">
    <property type="entry name" value="LIPOPOLYSACCHARIDE CHOLINEPHOSPHOTRANSFERASE LICD"/>
    <property type="match status" value="1"/>
</dbReference>
<gene>
    <name evidence="2" type="ORF">GT718_06675</name>
</gene>
<comment type="caution">
    <text evidence="2">The sequence shown here is derived from an EMBL/GenBank/DDBJ whole genome shotgun (WGS) entry which is preliminary data.</text>
</comment>
<accession>A0ABW9X407</accession>
<evidence type="ECO:0000313" key="3">
    <source>
        <dbReference type="Proteomes" id="UP000452293"/>
    </source>
</evidence>
<name>A0ABW9X407_9FIRM</name>
<proteinExistence type="predicted"/>
<keyword evidence="3" id="KW-1185">Reference proteome</keyword>
<dbReference type="Proteomes" id="UP000452293">
    <property type="component" value="Unassembled WGS sequence"/>
</dbReference>
<dbReference type="EMBL" id="WWVW01000010">
    <property type="protein sequence ID" value="MZL77047.1"/>
    <property type="molecule type" value="Genomic_DNA"/>
</dbReference>
<feature type="domain" description="LicD/FKTN/FKRP nucleotidyltransferase" evidence="1">
    <location>
        <begin position="24"/>
        <end position="52"/>
    </location>
</feature>
<sequence>MRKLDNTEVKKYILNILCEFAAFCDQNGLRYYLSGGTLLGAVRHKGFIPWDGIISLSLQSSTGLQTARSLIIKGNFTVFLLICIHLIKCGVW</sequence>
<dbReference type="PANTHER" id="PTHR43404:SF2">
    <property type="entry name" value="LIPOPOLYSACCHARIDE CHOLINEPHOSPHOTRANSFERASE LICD"/>
    <property type="match status" value="1"/>
</dbReference>
<dbReference type="Pfam" id="PF04991">
    <property type="entry name" value="LicD"/>
    <property type="match status" value="1"/>
</dbReference>
<dbReference type="InterPro" id="IPR007074">
    <property type="entry name" value="LicD/FKTN/FKRP_NTP_transf"/>
</dbReference>
<dbReference type="InterPro" id="IPR052942">
    <property type="entry name" value="LPS_cholinephosphotransferase"/>
</dbReference>